<dbReference type="AlphaFoldDB" id="A0A1E8CFC4"/>
<gene>
    <name evidence="6" type="ORF">PHACT_14380</name>
</gene>
<evidence type="ECO:0000256" key="1">
    <source>
        <dbReference type="ARBA" id="ARBA00004141"/>
    </source>
</evidence>
<evidence type="ECO:0000313" key="7">
    <source>
        <dbReference type="Proteomes" id="UP000175669"/>
    </source>
</evidence>
<dbReference type="STRING" id="1524254.PHACT_14380"/>
<keyword evidence="3 5" id="KW-1133">Transmembrane helix</keyword>
<protein>
    <recommendedName>
        <fullName evidence="8">Isoprenylcysteine carboxyl methyltransferase</fullName>
    </recommendedName>
</protein>
<dbReference type="EMBL" id="MASR01000003">
    <property type="protein sequence ID" value="OFE11052.1"/>
    <property type="molecule type" value="Genomic_DNA"/>
</dbReference>
<keyword evidence="2 5" id="KW-0812">Transmembrane</keyword>
<dbReference type="GO" id="GO:0016020">
    <property type="term" value="C:membrane"/>
    <property type="evidence" value="ECO:0007669"/>
    <property type="project" value="UniProtKB-SubCell"/>
</dbReference>
<evidence type="ECO:0000256" key="3">
    <source>
        <dbReference type="ARBA" id="ARBA00022989"/>
    </source>
</evidence>
<keyword evidence="7" id="KW-1185">Reference proteome</keyword>
<sequence>MPACIKAVIPFFWPMEFCCMFSLFVFSVYLLIVISLLWGRLRFFKVNAGTPTLAAWMYDLAVAVQMILTAYYFFSVTDVTKLMLGICLLLYLFSLVLFWWAIFTAKSLDFAFSNHVGSIVTTGPFGLFRHPFYVSYIVAWSGSTLLFNTPLLWITLIYLVAFYTLSARKEERLILKSTQAEQYQHYQQHVGMFLPRIKKWKQLNSKH</sequence>
<dbReference type="OrthoDB" id="9789029at2"/>
<keyword evidence="4 5" id="KW-0472">Membrane</keyword>
<evidence type="ECO:0008006" key="8">
    <source>
        <dbReference type="Google" id="ProtNLM"/>
    </source>
</evidence>
<comment type="subcellular location">
    <subcellularLocation>
        <location evidence="1">Membrane</location>
        <topology evidence="1">Multi-pass membrane protein</topology>
    </subcellularLocation>
</comment>
<dbReference type="Proteomes" id="UP000175669">
    <property type="component" value="Unassembled WGS sequence"/>
</dbReference>
<reference evidence="7" key="1">
    <citation type="submission" date="2016-07" db="EMBL/GenBank/DDBJ databases">
        <authorList>
            <person name="Florea S."/>
            <person name="Webb J.S."/>
            <person name="Jaromczyk J."/>
            <person name="Schardl C.L."/>
        </authorList>
    </citation>
    <scope>NUCLEOTIDE SEQUENCE [LARGE SCALE GENOMIC DNA]</scope>
    <source>
        <strain evidence="7">KCTC 42131</strain>
    </source>
</reference>
<evidence type="ECO:0000256" key="4">
    <source>
        <dbReference type="ARBA" id="ARBA00023136"/>
    </source>
</evidence>
<feature type="transmembrane region" description="Helical" evidence="5">
    <location>
        <begin position="53"/>
        <end position="74"/>
    </location>
</feature>
<evidence type="ECO:0000256" key="2">
    <source>
        <dbReference type="ARBA" id="ARBA00022692"/>
    </source>
</evidence>
<dbReference type="Gene3D" id="1.20.120.1630">
    <property type="match status" value="1"/>
</dbReference>
<name>A0A1E8CFC4_9GAMM</name>
<evidence type="ECO:0000313" key="6">
    <source>
        <dbReference type="EMBL" id="OFE11052.1"/>
    </source>
</evidence>
<proteinExistence type="predicted"/>
<feature type="transmembrane region" description="Helical" evidence="5">
    <location>
        <begin position="20"/>
        <end position="41"/>
    </location>
</feature>
<evidence type="ECO:0000256" key="5">
    <source>
        <dbReference type="SAM" id="Phobius"/>
    </source>
</evidence>
<feature type="transmembrane region" description="Helical" evidence="5">
    <location>
        <begin position="80"/>
        <end position="103"/>
    </location>
</feature>
<feature type="transmembrane region" description="Helical" evidence="5">
    <location>
        <begin position="145"/>
        <end position="165"/>
    </location>
</feature>
<dbReference type="Pfam" id="PF04140">
    <property type="entry name" value="ICMT"/>
    <property type="match status" value="1"/>
</dbReference>
<dbReference type="InterPro" id="IPR007269">
    <property type="entry name" value="ICMT_MeTrfase"/>
</dbReference>
<accession>A0A1E8CFC4</accession>
<dbReference type="GO" id="GO:0004671">
    <property type="term" value="F:protein C-terminal S-isoprenylcysteine carboxyl O-methyltransferase activity"/>
    <property type="evidence" value="ECO:0007669"/>
    <property type="project" value="InterPro"/>
</dbReference>
<organism evidence="6 7">
    <name type="scientific">Pseudohongiella acticola</name>
    <dbReference type="NCBI Taxonomy" id="1524254"/>
    <lineage>
        <taxon>Bacteria</taxon>
        <taxon>Pseudomonadati</taxon>
        <taxon>Pseudomonadota</taxon>
        <taxon>Gammaproteobacteria</taxon>
        <taxon>Pseudomonadales</taxon>
        <taxon>Pseudohongiellaceae</taxon>
        <taxon>Pseudohongiella</taxon>
    </lineage>
</organism>
<comment type="caution">
    <text evidence="6">The sequence shown here is derived from an EMBL/GenBank/DDBJ whole genome shotgun (WGS) entry which is preliminary data.</text>
</comment>